<accession>A0A4Q7XZA2</accession>
<dbReference type="RefSeq" id="WP_165420414.1">
    <property type="nucleotide sequence ID" value="NZ_SHKW01000007.1"/>
</dbReference>
<feature type="signal peptide" evidence="1">
    <location>
        <begin position="1"/>
        <end position="25"/>
    </location>
</feature>
<dbReference type="Pfam" id="PF06283">
    <property type="entry name" value="ThuA"/>
    <property type="match status" value="1"/>
</dbReference>
<dbReference type="SUPFAM" id="SSF52317">
    <property type="entry name" value="Class I glutamine amidotransferase-like"/>
    <property type="match status" value="1"/>
</dbReference>
<name>A0A4Q7XZA2_9BACT</name>
<keyword evidence="4" id="KW-1185">Reference proteome</keyword>
<dbReference type="InterPro" id="IPR036237">
    <property type="entry name" value="Xyl_isomerase-like_sf"/>
</dbReference>
<keyword evidence="1" id="KW-0732">Signal</keyword>
<dbReference type="Gene3D" id="3.20.20.150">
    <property type="entry name" value="Divalent-metal-dependent TIM barrel enzymes"/>
    <property type="match status" value="1"/>
</dbReference>
<protein>
    <submittedName>
        <fullName evidence="3">Trehalose utilization protein</fullName>
    </submittedName>
</protein>
<organism evidence="3 4">
    <name type="scientific">Edaphobacter modestus</name>
    <dbReference type="NCBI Taxonomy" id="388466"/>
    <lineage>
        <taxon>Bacteria</taxon>
        <taxon>Pseudomonadati</taxon>
        <taxon>Acidobacteriota</taxon>
        <taxon>Terriglobia</taxon>
        <taxon>Terriglobales</taxon>
        <taxon>Acidobacteriaceae</taxon>
        <taxon>Edaphobacter</taxon>
    </lineage>
</organism>
<sequence>MVKIARLTLAATAMCAISSIHLVSAAQTPQGTKSVRQGQIRSSINHLLGWRVGIPSNAFRSLSFSEAAALADALGLSSIEGVSSQKVSPQTNKNLNFDLTSEDISVVKERLVELNLKMPAYRVESIPADEGSAHKLFAFAKEMGVETIIANTVPAELSAIDKLSVETGINVAIDSSSDPQALMKAIGNATPRIGVNANLAKWMENGVRPIEGLSIIKDRLMAVEVRDRNALGPNGRDVPLGTGVAGLEQFFLQIAKQEPPPQEEPGKCVNCSRPYGGTKPLFISLEVDPWQIITTREPQSGTSGNVFSDLWCSAENFEKVVRPAMGFRVEQDALLIPITPTDRIPSDVKAKIEAALPKKPLVTPKKPRKLLVIDVAPAGAYYHDTAAHANFAISKLSTSTGAFEAVFNNDLNNLKYPNILQYDAVFLNSGDGPVFSDPDVMNGLIRFVHEGGGLAGLHGASYASPDVPEFGELIGAQTGPHHVEKATLKIDDPNSPLTKQFSTSPLTADLGGKGFVYTDEFYHFLPSGPYSREKLHVLLSIDADKTDLSPWRVRPDKDYGLVWIKSYGHGRVFNCAMGHTPTLFETPALAQMMFAAIQFVLGDLPADTTPSAMLATK</sequence>
<dbReference type="EMBL" id="SHKW01000007">
    <property type="protein sequence ID" value="RZU29720.1"/>
    <property type="molecule type" value="Genomic_DNA"/>
</dbReference>
<evidence type="ECO:0000313" key="3">
    <source>
        <dbReference type="EMBL" id="RZU29720.1"/>
    </source>
</evidence>
<dbReference type="SUPFAM" id="SSF51658">
    <property type="entry name" value="Xylose isomerase-like"/>
    <property type="match status" value="1"/>
</dbReference>
<dbReference type="AlphaFoldDB" id="A0A4Q7XZA2"/>
<feature type="chain" id="PRO_5020374673" evidence="1">
    <location>
        <begin position="26"/>
        <end position="617"/>
    </location>
</feature>
<proteinExistence type="predicted"/>
<evidence type="ECO:0000256" key="1">
    <source>
        <dbReference type="SAM" id="SignalP"/>
    </source>
</evidence>
<reference evidence="3 4" key="1">
    <citation type="submission" date="2019-02" db="EMBL/GenBank/DDBJ databases">
        <title>Genomic Encyclopedia of Archaeal and Bacterial Type Strains, Phase II (KMG-II): from individual species to whole genera.</title>
        <authorList>
            <person name="Goeker M."/>
        </authorList>
    </citation>
    <scope>NUCLEOTIDE SEQUENCE [LARGE SCALE GENOMIC DNA]</scope>
    <source>
        <strain evidence="3 4">DSM 18101</strain>
    </source>
</reference>
<dbReference type="PANTHER" id="PTHR40469:SF2">
    <property type="entry name" value="GALACTOSE-BINDING DOMAIN-LIKE SUPERFAMILY PROTEIN"/>
    <property type="match status" value="1"/>
</dbReference>
<dbReference type="Proteomes" id="UP000292958">
    <property type="component" value="Unassembled WGS sequence"/>
</dbReference>
<feature type="domain" description="ThuA-like" evidence="2">
    <location>
        <begin position="380"/>
        <end position="599"/>
    </location>
</feature>
<dbReference type="InterPro" id="IPR029062">
    <property type="entry name" value="Class_I_gatase-like"/>
</dbReference>
<comment type="caution">
    <text evidence="3">The sequence shown here is derived from an EMBL/GenBank/DDBJ whole genome shotgun (WGS) entry which is preliminary data.</text>
</comment>
<dbReference type="InterPro" id="IPR029010">
    <property type="entry name" value="ThuA-like"/>
</dbReference>
<dbReference type="PANTHER" id="PTHR40469">
    <property type="entry name" value="SECRETED GLYCOSYL HYDROLASE"/>
    <property type="match status" value="1"/>
</dbReference>
<evidence type="ECO:0000259" key="2">
    <source>
        <dbReference type="Pfam" id="PF06283"/>
    </source>
</evidence>
<gene>
    <name evidence="3" type="ORF">BDD14_6328</name>
</gene>
<dbReference type="Gene3D" id="3.40.50.880">
    <property type="match status" value="1"/>
</dbReference>
<evidence type="ECO:0000313" key="4">
    <source>
        <dbReference type="Proteomes" id="UP000292958"/>
    </source>
</evidence>